<keyword evidence="5" id="KW-0175">Coiled coil</keyword>
<dbReference type="AlphaFoldDB" id="A0A014PAX4"/>
<gene>
    <name evidence="8" type="ORF">X797_005747</name>
</gene>
<dbReference type="FunFam" id="3.30.160.60:FF:000446">
    <property type="entry name" value="Zinc finger protein"/>
    <property type="match status" value="1"/>
</dbReference>
<evidence type="ECO:0000256" key="2">
    <source>
        <dbReference type="ARBA" id="ARBA00022771"/>
    </source>
</evidence>
<keyword evidence="3" id="KW-0862">Zinc</keyword>
<feature type="compositionally biased region" description="Polar residues" evidence="6">
    <location>
        <begin position="533"/>
        <end position="558"/>
    </location>
</feature>
<evidence type="ECO:0000256" key="6">
    <source>
        <dbReference type="SAM" id="MobiDB-lite"/>
    </source>
</evidence>
<proteinExistence type="predicted"/>
<dbReference type="SUPFAM" id="SSF57667">
    <property type="entry name" value="beta-beta-alpha zinc fingers"/>
    <property type="match status" value="2"/>
</dbReference>
<feature type="domain" description="C2H2-type" evidence="7">
    <location>
        <begin position="256"/>
        <end position="283"/>
    </location>
</feature>
<evidence type="ECO:0000259" key="7">
    <source>
        <dbReference type="PROSITE" id="PS50157"/>
    </source>
</evidence>
<dbReference type="GO" id="GO:0000981">
    <property type="term" value="F:DNA-binding transcription factor activity, RNA polymerase II-specific"/>
    <property type="evidence" value="ECO:0007669"/>
    <property type="project" value="TreeGrafter"/>
</dbReference>
<dbReference type="PANTHER" id="PTHR23235">
    <property type="entry name" value="KRUEPPEL-LIKE TRANSCRIPTION FACTOR"/>
    <property type="match status" value="1"/>
</dbReference>
<feature type="compositionally biased region" description="Polar residues" evidence="6">
    <location>
        <begin position="382"/>
        <end position="394"/>
    </location>
</feature>
<feature type="coiled-coil region" evidence="5">
    <location>
        <begin position="567"/>
        <end position="594"/>
    </location>
</feature>
<feature type="domain" description="C2H2-type" evidence="7">
    <location>
        <begin position="284"/>
        <end position="311"/>
    </location>
</feature>
<evidence type="ECO:0000313" key="8">
    <source>
        <dbReference type="EMBL" id="EXV01174.1"/>
    </source>
</evidence>
<dbReference type="SMART" id="SM00355">
    <property type="entry name" value="ZnF_C2H2"/>
    <property type="match status" value="3"/>
</dbReference>
<accession>A0A014PAX4</accession>
<dbReference type="Gene3D" id="3.30.160.60">
    <property type="entry name" value="Classic Zinc Finger"/>
    <property type="match status" value="3"/>
</dbReference>
<feature type="compositionally biased region" description="Basic and acidic residues" evidence="6">
    <location>
        <begin position="30"/>
        <end position="42"/>
    </location>
</feature>
<feature type="region of interest" description="Disordered" evidence="6">
    <location>
        <begin position="79"/>
        <end position="256"/>
    </location>
</feature>
<evidence type="ECO:0000256" key="5">
    <source>
        <dbReference type="SAM" id="Coils"/>
    </source>
</evidence>
<reference evidence="8 9" key="1">
    <citation type="submission" date="2014-02" db="EMBL/GenBank/DDBJ databases">
        <title>The genome sequence of the entomopathogenic fungus Metarhizium robertsii ARSEF 2575.</title>
        <authorList>
            <person name="Giuliano Garisto Donzelli B."/>
            <person name="Roe B.A."/>
            <person name="Macmil S.L."/>
            <person name="Krasnoff S.B."/>
            <person name="Gibson D.M."/>
        </authorList>
    </citation>
    <scope>NUCLEOTIDE SEQUENCE [LARGE SCALE GENOMIC DNA]</scope>
    <source>
        <strain evidence="8 9">ARSEF 2575</strain>
    </source>
</reference>
<evidence type="ECO:0000313" key="9">
    <source>
        <dbReference type="Proteomes" id="UP000030151"/>
    </source>
</evidence>
<evidence type="ECO:0000256" key="1">
    <source>
        <dbReference type="ARBA" id="ARBA00022723"/>
    </source>
</evidence>
<sequence length="604" mass="63951">MASNVASLATEGPPPGHQNSVSATTAPSDDIVRLTKRQRESESVSPRSRAAQLSKPPGSPSKVARLSLATTIRPAVPLTGAAALEDERRRRVEEQAHSSSISPDPARSVLESLMSGVAQAMSRPSDTIQLAPTANMEPATKAATELSMATGNAAHMDDHDRDEGSPPANANANSNNVPSAPVAESPAPMDLDSKKNDQVQGHQLMSPDERPQSGSMSYPGSLQTDANLSEPLNRGMSFPMPSQIQSSPTSSGGKKHKCPYCSTEFTRHHNLKSHLLTHSQEKPYVCTECQMRFRRLHDLKRHGKLHTGEKPHICPKCDRKFARGDALARHSKGAGGCAGRRASMGSFADGDELDGTIGEGDDSTMSGVAYDSVEDEELRRQSLPSMGVQHSSGDNYGAHSRTYPPAGPRPSASGLYPPNVNLSQAGTISSTSVPDSMASSHTANTSVSSIPGGPGGSGMYSQAGMTESPKPLSPGLPSHDSANLARQRSPTMTQQYQQQQVGRPPSDLQSPHSSGQARPKLPGLSHPGFVAPNSGTYSHGRTPSGAQPSGDSGNMFAQSDPSVWEYIRLLEDKIKSLSDKVVSLDQEVASLRKQLDTREGASTT</sequence>
<dbReference type="InterPro" id="IPR013087">
    <property type="entry name" value="Znf_C2H2_type"/>
</dbReference>
<dbReference type="Pfam" id="PF00096">
    <property type="entry name" value="zf-C2H2"/>
    <property type="match status" value="2"/>
</dbReference>
<dbReference type="FunFam" id="3.30.160.60:FF:001177">
    <property type="entry name" value="Zinc finger protein 33A"/>
    <property type="match status" value="1"/>
</dbReference>
<dbReference type="PROSITE" id="PS00028">
    <property type="entry name" value="ZINC_FINGER_C2H2_1"/>
    <property type="match status" value="2"/>
</dbReference>
<dbReference type="InterPro" id="IPR036236">
    <property type="entry name" value="Znf_C2H2_sf"/>
</dbReference>
<dbReference type="GO" id="GO:0008270">
    <property type="term" value="F:zinc ion binding"/>
    <property type="evidence" value="ECO:0007669"/>
    <property type="project" value="UniProtKB-KW"/>
</dbReference>
<feature type="compositionally biased region" description="Polar residues" evidence="6">
    <location>
        <begin position="480"/>
        <end position="493"/>
    </location>
</feature>
<feature type="compositionally biased region" description="Basic and acidic residues" evidence="6">
    <location>
        <begin position="85"/>
        <end position="96"/>
    </location>
</feature>
<dbReference type="GO" id="GO:0000978">
    <property type="term" value="F:RNA polymerase II cis-regulatory region sequence-specific DNA binding"/>
    <property type="evidence" value="ECO:0007669"/>
    <property type="project" value="TreeGrafter"/>
</dbReference>
<dbReference type="OrthoDB" id="8117402at2759"/>
<dbReference type="Proteomes" id="UP000030151">
    <property type="component" value="Unassembled WGS sequence"/>
</dbReference>
<keyword evidence="1" id="KW-0479">Metal-binding</keyword>
<name>A0A014PAX4_9HYPO</name>
<protein>
    <submittedName>
        <fullName evidence="8">Zinc-finger double domain protein</fullName>
    </submittedName>
</protein>
<feature type="region of interest" description="Disordered" evidence="6">
    <location>
        <begin position="1"/>
        <end position="62"/>
    </location>
</feature>
<feature type="region of interest" description="Disordered" evidence="6">
    <location>
        <begin position="374"/>
        <end position="558"/>
    </location>
</feature>
<feature type="compositionally biased region" description="Low complexity" evidence="6">
    <location>
        <begin position="165"/>
        <end position="188"/>
    </location>
</feature>
<dbReference type="HOGENOM" id="CLU_013258_0_1_1"/>
<evidence type="ECO:0000256" key="4">
    <source>
        <dbReference type="PROSITE-ProRule" id="PRU00042"/>
    </source>
</evidence>
<feature type="compositionally biased region" description="Polar residues" evidence="6">
    <location>
        <begin position="507"/>
        <end position="516"/>
    </location>
</feature>
<feature type="compositionally biased region" description="Polar residues" evidence="6">
    <location>
        <begin position="212"/>
        <end position="227"/>
    </location>
</feature>
<feature type="compositionally biased region" description="Polar residues" evidence="6">
    <location>
        <begin position="17"/>
        <end position="27"/>
    </location>
</feature>
<dbReference type="PANTHER" id="PTHR23235:SF120">
    <property type="entry name" value="KRUPPEL-LIKE FACTOR 15"/>
    <property type="match status" value="1"/>
</dbReference>
<keyword evidence="2 4" id="KW-0863">Zinc-finger</keyword>
<dbReference type="eggNOG" id="KOG1721">
    <property type="taxonomic scope" value="Eukaryota"/>
</dbReference>
<organism evidence="8 9">
    <name type="scientific">Metarhizium robertsii</name>
    <dbReference type="NCBI Taxonomy" id="568076"/>
    <lineage>
        <taxon>Eukaryota</taxon>
        <taxon>Fungi</taxon>
        <taxon>Dikarya</taxon>
        <taxon>Ascomycota</taxon>
        <taxon>Pezizomycotina</taxon>
        <taxon>Sordariomycetes</taxon>
        <taxon>Hypocreomycetidae</taxon>
        <taxon>Hypocreales</taxon>
        <taxon>Clavicipitaceae</taxon>
        <taxon>Metarhizium</taxon>
    </lineage>
</organism>
<dbReference type="PROSITE" id="PS50157">
    <property type="entry name" value="ZINC_FINGER_C2H2_2"/>
    <property type="match status" value="2"/>
</dbReference>
<comment type="caution">
    <text evidence="8">The sequence shown here is derived from an EMBL/GenBank/DDBJ whole genome shotgun (WGS) entry which is preliminary data.</text>
</comment>
<feature type="compositionally biased region" description="Basic and acidic residues" evidence="6">
    <location>
        <begin position="155"/>
        <end position="164"/>
    </location>
</feature>
<feature type="compositionally biased region" description="Polar residues" evidence="6">
    <location>
        <begin position="240"/>
        <end position="252"/>
    </location>
</feature>
<dbReference type="EMBL" id="JELW01000009">
    <property type="protein sequence ID" value="EXV01174.1"/>
    <property type="molecule type" value="Genomic_DNA"/>
</dbReference>
<evidence type="ECO:0000256" key="3">
    <source>
        <dbReference type="ARBA" id="ARBA00022833"/>
    </source>
</evidence>
<feature type="compositionally biased region" description="Polar residues" evidence="6">
    <location>
        <begin position="122"/>
        <end position="132"/>
    </location>
</feature>
<feature type="compositionally biased region" description="Polar residues" evidence="6">
    <location>
        <begin position="420"/>
        <end position="445"/>
    </location>
</feature>